<evidence type="ECO:0000256" key="3">
    <source>
        <dbReference type="ARBA" id="ARBA00023002"/>
    </source>
</evidence>
<accession>A0A8J6E0K0</accession>
<comment type="catalytic activity">
    <reaction evidence="6">
        <text>N,N-dimethyl-1,4-phenylenediamine + anthranilate + 2 NAD(+) = 2-(4-dimethylaminophenyl)diazenylbenzoate + 2 NADH + 2 H(+)</text>
        <dbReference type="Rhea" id="RHEA:55872"/>
        <dbReference type="ChEBI" id="CHEBI:15378"/>
        <dbReference type="ChEBI" id="CHEBI:15783"/>
        <dbReference type="ChEBI" id="CHEBI:16567"/>
        <dbReference type="ChEBI" id="CHEBI:57540"/>
        <dbReference type="ChEBI" id="CHEBI:57945"/>
        <dbReference type="ChEBI" id="CHEBI:71579"/>
        <dbReference type="EC" id="1.7.1.17"/>
    </reaction>
    <physiologicalReaction direction="right-to-left" evidence="6">
        <dbReference type="Rhea" id="RHEA:55874"/>
    </physiologicalReaction>
</comment>
<keyword evidence="2" id="KW-0288">FMN</keyword>
<sequence>MKVLALKSSIVGDNSFSSKLIDYFVENTNAEVKIRDLAADPVPVLDIAALGALNTPDSDIQKLSNEFIAELQDVDLVVVAAPMYNFNIPTQLKNYIDFIQRAGVTFRYSAEGPEGLIKNTRALCISTRGGFHAANGTDTVVPVVKNALGLIGIPADFVLVEGLNIDKATADAAMEKARKEILTYAK</sequence>
<keyword evidence="4" id="KW-0520">NAD</keyword>
<dbReference type="InterPro" id="IPR050104">
    <property type="entry name" value="FMN-dep_NADH:Q_OxRdtase_AzoR1"/>
</dbReference>
<evidence type="ECO:0000256" key="6">
    <source>
        <dbReference type="ARBA" id="ARBA00048542"/>
    </source>
</evidence>
<dbReference type="AlphaFoldDB" id="A0A8J6E0K0"/>
<dbReference type="InterPro" id="IPR029039">
    <property type="entry name" value="Flavoprotein-like_sf"/>
</dbReference>
<evidence type="ECO:0000256" key="5">
    <source>
        <dbReference type="ARBA" id="ARBA00024061"/>
    </source>
</evidence>
<dbReference type="Pfam" id="PF02525">
    <property type="entry name" value="Flavodoxin_2"/>
    <property type="match status" value="1"/>
</dbReference>
<name>A0A8J6E0K0_9EUKA</name>
<keyword evidence="1" id="KW-0285">Flavoprotein</keyword>
<dbReference type="GO" id="GO:0010181">
    <property type="term" value="F:FMN binding"/>
    <property type="evidence" value="ECO:0007669"/>
    <property type="project" value="InterPro"/>
</dbReference>
<evidence type="ECO:0000256" key="1">
    <source>
        <dbReference type="ARBA" id="ARBA00022630"/>
    </source>
</evidence>
<dbReference type="GO" id="GO:0016655">
    <property type="term" value="F:oxidoreductase activity, acting on NAD(P)H, quinone or similar compound as acceptor"/>
    <property type="evidence" value="ECO:0007669"/>
    <property type="project" value="InterPro"/>
</dbReference>
<gene>
    <name evidence="8" type="ORF">J8273_0449</name>
</gene>
<dbReference type="Gene3D" id="3.40.50.360">
    <property type="match status" value="1"/>
</dbReference>
<proteinExistence type="inferred from homology"/>
<evidence type="ECO:0000313" key="9">
    <source>
        <dbReference type="Proteomes" id="UP000717585"/>
    </source>
</evidence>
<dbReference type="InterPro" id="IPR023048">
    <property type="entry name" value="NADH:quinone_OxRdtase_FMN_depd"/>
</dbReference>
<dbReference type="PANTHER" id="PTHR43741:SF2">
    <property type="entry name" value="FMN-DEPENDENT NADH:QUINONE OXIDOREDUCTASE"/>
    <property type="match status" value="1"/>
</dbReference>
<dbReference type="InterPro" id="IPR003680">
    <property type="entry name" value="Flavodoxin_fold"/>
</dbReference>
<comment type="caution">
    <text evidence="8">The sequence shown here is derived from an EMBL/GenBank/DDBJ whole genome shotgun (WGS) entry which is preliminary data.</text>
</comment>
<keyword evidence="3" id="KW-0560">Oxidoreductase</keyword>
<dbReference type="EMBL" id="JAHDYR010000012">
    <property type="protein sequence ID" value="KAG9395229.1"/>
    <property type="molecule type" value="Genomic_DNA"/>
</dbReference>
<organism evidence="8 9">
    <name type="scientific">Carpediemonas membranifera</name>
    <dbReference type="NCBI Taxonomy" id="201153"/>
    <lineage>
        <taxon>Eukaryota</taxon>
        <taxon>Metamonada</taxon>
        <taxon>Carpediemonas-like organisms</taxon>
        <taxon>Carpediemonas</taxon>
    </lineage>
</organism>
<dbReference type="SUPFAM" id="SSF52218">
    <property type="entry name" value="Flavoproteins"/>
    <property type="match status" value="1"/>
</dbReference>
<evidence type="ECO:0000256" key="2">
    <source>
        <dbReference type="ARBA" id="ARBA00022643"/>
    </source>
</evidence>
<feature type="domain" description="Flavodoxin-like fold" evidence="7">
    <location>
        <begin position="1"/>
        <end position="183"/>
    </location>
</feature>
<evidence type="ECO:0000259" key="7">
    <source>
        <dbReference type="Pfam" id="PF02525"/>
    </source>
</evidence>
<evidence type="ECO:0000256" key="4">
    <source>
        <dbReference type="ARBA" id="ARBA00023027"/>
    </source>
</evidence>
<evidence type="ECO:0000313" key="8">
    <source>
        <dbReference type="EMBL" id="KAG9395229.1"/>
    </source>
</evidence>
<keyword evidence="9" id="KW-1185">Reference proteome</keyword>
<dbReference type="Proteomes" id="UP000717585">
    <property type="component" value="Unassembled WGS sequence"/>
</dbReference>
<protein>
    <recommendedName>
        <fullName evidence="5">FMN-dependent NADH-azoreductase</fullName>
        <ecNumber evidence="5">1.7.1.17</ecNumber>
    </recommendedName>
</protein>
<reference evidence="8" key="1">
    <citation type="submission" date="2021-05" db="EMBL/GenBank/DDBJ databases">
        <title>A free-living protist that lacks canonical eukaryotic 1 DNA replication and segregation systems.</title>
        <authorList>
            <person name="Salas-Leiva D.E."/>
            <person name="Tromer E.C."/>
            <person name="Curtis B.A."/>
            <person name="Jerlstrom-Hultqvist J."/>
            <person name="Kolisko M."/>
            <person name="Yi Z."/>
            <person name="Salas-Leiva J.S."/>
            <person name="Gallot-Lavallee L."/>
            <person name="Kops G.J.P.L."/>
            <person name="Archibald J.M."/>
            <person name="Simpson A.G.B."/>
            <person name="Roger A.J."/>
        </authorList>
    </citation>
    <scope>NUCLEOTIDE SEQUENCE</scope>
    <source>
        <strain evidence="8">BICM</strain>
    </source>
</reference>
<dbReference type="OrthoDB" id="26889at2759"/>
<dbReference type="EC" id="1.7.1.17" evidence="5"/>
<dbReference type="PANTHER" id="PTHR43741">
    <property type="entry name" value="FMN-DEPENDENT NADH-AZOREDUCTASE 1"/>
    <property type="match status" value="1"/>
</dbReference>
<dbReference type="HAMAP" id="MF_01216">
    <property type="entry name" value="Azoreductase_type1"/>
    <property type="match status" value="1"/>
</dbReference>